<keyword evidence="2" id="KW-0560">Oxidoreductase</keyword>
<dbReference type="PROSITE" id="PS00061">
    <property type="entry name" value="ADH_SHORT"/>
    <property type="match status" value="1"/>
</dbReference>
<dbReference type="InterPro" id="IPR020904">
    <property type="entry name" value="Sc_DH/Rdtase_CS"/>
</dbReference>
<keyword evidence="4" id="KW-1185">Reference proteome</keyword>
<dbReference type="Proteomes" id="UP000278746">
    <property type="component" value="Unassembled WGS sequence"/>
</dbReference>
<dbReference type="PRINTS" id="PR00081">
    <property type="entry name" value="GDHRDH"/>
</dbReference>
<dbReference type="OrthoDB" id="9803333at2"/>
<proteinExistence type="inferred from homology"/>
<evidence type="ECO:0000313" key="4">
    <source>
        <dbReference type="Proteomes" id="UP000278746"/>
    </source>
</evidence>
<dbReference type="SUPFAM" id="SSF51735">
    <property type="entry name" value="NAD(P)-binding Rossmann-fold domains"/>
    <property type="match status" value="1"/>
</dbReference>
<dbReference type="PANTHER" id="PTHR24321:SF8">
    <property type="entry name" value="ESTRADIOL 17-BETA-DEHYDROGENASE 8-RELATED"/>
    <property type="match status" value="1"/>
</dbReference>
<gene>
    <name evidence="3" type="ORF">EBO34_12105</name>
</gene>
<dbReference type="PANTHER" id="PTHR24321">
    <property type="entry name" value="DEHYDROGENASES, SHORT CHAIN"/>
    <property type="match status" value="1"/>
</dbReference>
<dbReference type="RefSeq" id="WP_122898903.1">
    <property type="nucleotide sequence ID" value="NZ_RHIB01000002.1"/>
</dbReference>
<evidence type="ECO:0000256" key="1">
    <source>
        <dbReference type="ARBA" id="ARBA00006484"/>
    </source>
</evidence>
<evidence type="ECO:0000256" key="2">
    <source>
        <dbReference type="ARBA" id="ARBA00023002"/>
    </source>
</evidence>
<dbReference type="Gene3D" id="3.40.50.720">
    <property type="entry name" value="NAD(P)-binding Rossmann-like Domain"/>
    <property type="match status" value="1"/>
</dbReference>
<dbReference type="GO" id="GO:0008206">
    <property type="term" value="P:bile acid metabolic process"/>
    <property type="evidence" value="ECO:0007669"/>
    <property type="project" value="UniProtKB-ARBA"/>
</dbReference>
<name>A0A3M7TPB9_9BACI</name>
<dbReference type="PRINTS" id="PR00080">
    <property type="entry name" value="SDRFAMILY"/>
</dbReference>
<dbReference type="Pfam" id="PF13561">
    <property type="entry name" value="adh_short_C2"/>
    <property type="match status" value="1"/>
</dbReference>
<organism evidence="3 4">
    <name type="scientific">Alteribacter keqinensis</name>
    <dbReference type="NCBI Taxonomy" id="2483800"/>
    <lineage>
        <taxon>Bacteria</taxon>
        <taxon>Bacillati</taxon>
        <taxon>Bacillota</taxon>
        <taxon>Bacilli</taxon>
        <taxon>Bacillales</taxon>
        <taxon>Bacillaceae</taxon>
        <taxon>Alteribacter</taxon>
    </lineage>
</organism>
<comment type="similarity">
    <text evidence="1">Belongs to the short-chain dehydrogenases/reductases (SDR) family.</text>
</comment>
<evidence type="ECO:0000313" key="3">
    <source>
        <dbReference type="EMBL" id="RNA67474.1"/>
    </source>
</evidence>
<accession>A0A3M7TPB9</accession>
<dbReference type="AlphaFoldDB" id="A0A3M7TPB9"/>
<protein>
    <submittedName>
        <fullName evidence="3">SDR family oxidoreductase</fullName>
    </submittedName>
</protein>
<dbReference type="InterPro" id="IPR036291">
    <property type="entry name" value="NAD(P)-bd_dom_sf"/>
</dbReference>
<dbReference type="GO" id="GO:0016491">
    <property type="term" value="F:oxidoreductase activity"/>
    <property type="evidence" value="ECO:0007669"/>
    <property type="project" value="UniProtKB-KW"/>
</dbReference>
<comment type="caution">
    <text evidence="3">The sequence shown here is derived from an EMBL/GenBank/DDBJ whole genome shotgun (WGS) entry which is preliminary data.</text>
</comment>
<dbReference type="EMBL" id="RHIB01000002">
    <property type="protein sequence ID" value="RNA67474.1"/>
    <property type="molecule type" value="Genomic_DNA"/>
</dbReference>
<dbReference type="InterPro" id="IPR002347">
    <property type="entry name" value="SDR_fam"/>
</dbReference>
<reference evidence="3 4" key="1">
    <citation type="submission" date="2018-10" db="EMBL/GenBank/DDBJ databases">
        <title>Bacillus Keqinensis sp. nov., a moderately halophilic bacterium isolated from a saline-alkaline lake.</title>
        <authorList>
            <person name="Wang H."/>
        </authorList>
    </citation>
    <scope>NUCLEOTIDE SEQUENCE [LARGE SCALE GENOMIC DNA]</scope>
    <source>
        <strain evidence="3 4">KQ-3</strain>
    </source>
</reference>
<dbReference type="CDD" id="cd05233">
    <property type="entry name" value="SDR_c"/>
    <property type="match status" value="1"/>
</dbReference>
<sequence>MRFRDMTVVVTGAGNGIGRAVAIGFGKEGANVVLADLDETGGDETVRVIRETGGEGSFVKTDVRLEEDVVSLMKQAVDKYGSIDVLINNAGKSVFRSPLDLAVDEWDDVINTNLRSVFLCTREAAKVMQENGQGGSVVNIASTRAAMSEPGSEAYAASKGGIVSLTHAFAASLSESFIKVNAISPGWIHTGDCEELRDIDHNQHLSKRVGRPEDIVRACIYLTDPENGFINGENLTVDGGMTRKMLYEH</sequence>
<dbReference type="FunFam" id="3.40.50.720:FF:000084">
    <property type="entry name" value="Short-chain dehydrogenase reductase"/>
    <property type="match status" value="1"/>
</dbReference>